<reference evidence="8 9" key="1">
    <citation type="submission" date="2019-03" db="EMBL/GenBank/DDBJ databases">
        <authorList>
            <person name="Gonzalez-Pimentel J.L."/>
        </authorList>
    </citation>
    <scope>NUCLEOTIDE SEQUENCE [LARGE SCALE GENOMIC DNA]</scope>
    <source>
        <strain evidence="8 9">JCM 31289</strain>
    </source>
</reference>
<dbReference type="AlphaFoldDB" id="A0A4Z0HHH9"/>
<dbReference type="GO" id="GO:0005886">
    <property type="term" value="C:plasma membrane"/>
    <property type="evidence" value="ECO:0007669"/>
    <property type="project" value="UniProtKB-SubCell"/>
</dbReference>
<keyword evidence="5 6" id="KW-0472">Membrane</keyword>
<evidence type="ECO:0000313" key="8">
    <source>
        <dbReference type="EMBL" id="TGB19628.1"/>
    </source>
</evidence>
<evidence type="ECO:0000256" key="6">
    <source>
        <dbReference type="SAM" id="Phobius"/>
    </source>
</evidence>
<sequence length="179" mass="19063">MGCGPADCCCWITCVELQQSIADSPYGYPGWRDVPYVGEPQGAGLDEDVVGRFGARLAARLLDTGVLVAAIFLASLLADYAGDVFLALVFVAVVGGYEPALTSVYGATLGKRLCGLRVVRSGDGRGPGFGRALWRWVCVLIGCAVPVLWIVNLLRCAWGPYRQCLHDKAAGTVVCRAEH</sequence>
<evidence type="ECO:0000256" key="3">
    <source>
        <dbReference type="ARBA" id="ARBA00022692"/>
    </source>
</evidence>
<keyword evidence="2" id="KW-1003">Cell membrane</keyword>
<dbReference type="PANTHER" id="PTHR36115:SF4">
    <property type="entry name" value="MEMBRANE PROTEIN"/>
    <property type="match status" value="1"/>
</dbReference>
<evidence type="ECO:0000256" key="4">
    <source>
        <dbReference type="ARBA" id="ARBA00022989"/>
    </source>
</evidence>
<dbReference type="OrthoDB" id="3254248at2"/>
<dbReference type="Proteomes" id="UP000297948">
    <property type="component" value="Unassembled WGS sequence"/>
</dbReference>
<keyword evidence="9" id="KW-1185">Reference proteome</keyword>
<evidence type="ECO:0000313" key="9">
    <source>
        <dbReference type="Proteomes" id="UP000297948"/>
    </source>
</evidence>
<feature type="domain" description="RDD" evidence="7">
    <location>
        <begin position="52"/>
        <end position="171"/>
    </location>
</feature>
<keyword evidence="4 6" id="KW-1133">Transmembrane helix</keyword>
<evidence type="ECO:0000256" key="5">
    <source>
        <dbReference type="ARBA" id="ARBA00023136"/>
    </source>
</evidence>
<evidence type="ECO:0000256" key="1">
    <source>
        <dbReference type="ARBA" id="ARBA00004651"/>
    </source>
</evidence>
<evidence type="ECO:0000259" key="7">
    <source>
        <dbReference type="Pfam" id="PF06271"/>
    </source>
</evidence>
<proteinExistence type="predicted"/>
<dbReference type="EMBL" id="SRID01000001">
    <property type="protein sequence ID" value="TGB19628.1"/>
    <property type="molecule type" value="Genomic_DNA"/>
</dbReference>
<feature type="transmembrane region" description="Helical" evidence="6">
    <location>
        <begin position="133"/>
        <end position="151"/>
    </location>
</feature>
<feature type="transmembrane region" description="Helical" evidence="6">
    <location>
        <begin position="61"/>
        <end position="78"/>
    </location>
</feature>
<feature type="transmembrane region" description="Helical" evidence="6">
    <location>
        <begin position="84"/>
        <end position="107"/>
    </location>
</feature>
<evidence type="ECO:0000256" key="2">
    <source>
        <dbReference type="ARBA" id="ARBA00022475"/>
    </source>
</evidence>
<dbReference type="InterPro" id="IPR051791">
    <property type="entry name" value="Pra-immunoreactive"/>
</dbReference>
<organism evidence="8 9">
    <name type="scientific">Streptomyces palmae</name>
    <dbReference type="NCBI Taxonomy" id="1701085"/>
    <lineage>
        <taxon>Bacteria</taxon>
        <taxon>Bacillati</taxon>
        <taxon>Actinomycetota</taxon>
        <taxon>Actinomycetes</taxon>
        <taxon>Kitasatosporales</taxon>
        <taxon>Streptomycetaceae</taxon>
        <taxon>Streptomyces</taxon>
    </lineage>
</organism>
<comment type="caution">
    <text evidence="8">The sequence shown here is derived from an EMBL/GenBank/DDBJ whole genome shotgun (WGS) entry which is preliminary data.</text>
</comment>
<name>A0A4Z0HHH9_9ACTN</name>
<keyword evidence="3 6" id="KW-0812">Transmembrane</keyword>
<gene>
    <name evidence="8" type="ORF">E4099_00345</name>
</gene>
<dbReference type="Pfam" id="PF06271">
    <property type="entry name" value="RDD"/>
    <property type="match status" value="1"/>
</dbReference>
<dbReference type="InterPro" id="IPR010432">
    <property type="entry name" value="RDD"/>
</dbReference>
<accession>A0A4Z0HHH9</accession>
<dbReference type="PANTHER" id="PTHR36115">
    <property type="entry name" value="PROLINE-RICH ANTIGEN HOMOLOG-RELATED"/>
    <property type="match status" value="1"/>
</dbReference>
<comment type="subcellular location">
    <subcellularLocation>
        <location evidence="1">Cell membrane</location>
        <topology evidence="1">Multi-pass membrane protein</topology>
    </subcellularLocation>
</comment>
<protein>
    <submittedName>
        <fullName evidence="8">RDD family protein</fullName>
    </submittedName>
</protein>